<gene>
    <name evidence="1" type="ORF">K443DRAFT_7279</name>
</gene>
<dbReference type="HOGENOM" id="CLU_033167_1_0_1"/>
<proteinExistence type="predicted"/>
<organism evidence="1 2">
    <name type="scientific">Laccaria amethystina LaAM-08-1</name>
    <dbReference type="NCBI Taxonomy" id="1095629"/>
    <lineage>
        <taxon>Eukaryota</taxon>
        <taxon>Fungi</taxon>
        <taxon>Dikarya</taxon>
        <taxon>Basidiomycota</taxon>
        <taxon>Agaricomycotina</taxon>
        <taxon>Agaricomycetes</taxon>
        <taxon>Agaricomycetidae</taxon>
        <taxon>Agaricales</taxon>
        <taxon>Agaricineae</taxon>
        <taxon>Hydnangiaceae</taxon>
        <taxon>Laccaria</taxon>
    </lineage>
</organism>
<dbReference type="OrthoDB" id="529273at2759"/>
<protein>
    <submittedName>
        <fullName evidence="1">Uncharacterized protein</fullName>
    </submittedName>
</protein>
<dbReference type="EMBL" id="KN838615">
    <property type="protein sequence ID" value="KIK00950.1"/>
    <property type="molecule type" value="Genomic_DNA"/>
</dbReference>
<dbReference type="STRING" id="1095629.A0A0C9WR66"/>
<dbReference type="Proteomes" id="UP000054477">
    <property type="component" value="Unassembled WGS sequence"/>
</dbReference>
<reference evidence="1 2" key="1">
    <citation type="submission" date="2014-04" db="EMBL/GenBank/DDBJ databases">
        <authorList>
            <consortium name="DOE Joint Genome Institute"/>
            <person name="Kuo A."/>
            <person name="Kohler A."/>
            <person name="Nagy L.G."/>
            <person name="Floudas D."/>
            <person name="Copeland A."/>
            <person name="Barry K.W."/>
            <person name="Cichocki N."/>
            <person name="Veneault-Fourrey C."/>
            <person name="LaButti K."/>
            <person name="Lindquist E.A."/>
            <person name="Lipzen A."/>
            <person name="Lundell T."/>
            <person name="Morin E."/>
            <person name="Murat C."/>
            <person name="Sun H."/>
            <person name="Tunlid A."/>
            <person name="Henrissat B."/>
            <person name="Grigoriev I.V."/>
            <person name="Hibbett D.S."/>
            <person name="Martin F."/>
            <person name="Nordberg H.P."/>
            <person name="Cantor M.N."/>
            <person name="Hua S.X."/>
        </authorList>
    </citation>
    <scope>NUCLEOTIDE SEQUENCE [LARGE SCALE GENOMIC DNA]</scope>
    <source>
        <strain evidence="1 2">LaAM-08-1</strain>
    </source>
</reference>
<dbReference type="AlphaFoldDB" id="A0A0C9WR66"/>
<evidence type="ECO:0000313" key="2">
    <source>
        <dbReference type="Proteomes" id="UP000054477"/>
    </source>
</evidence>
<name>A0A0C9WR66_9AGAR</name>
<sequence>MNIRREQRLFGVAAVVIFLLVAAINNDHAQVSVRNKVPQWLKHSDPLDAVRDRLHDYTQLPHAENPSNSDLYTTITNTTAETIIPGGAHAPGFTVFDRLYLHAGTFYVVTADPSSWPPRRYLIAKPLKKETGQDLEPTDEDLRFIHPSEPKELLGDFAVRIPDFSVIVHDHWQFMKHYYHWWGEIILGFWRVYSHLADSSTRIKDLPFPARFILSVIENNEWRDRADVDGPFMRAVFPAAAIETADYGRTSAAAHRHPYAGKWYKMIAGTMTVSAPEDYWARIRKALAQNLLDYIPELNGNGAVTGPASIPGVVTTKPVVTYISRQGAGRRLTRAWSRRSEGWRRKIIVGVHGNGLTHQLWMPPSDRSTVIEIFDPPSYAFDYEMLARNMGHRPYAVQNDTLLTFPKGETHEGVHYTKGFHGNEIPVHGPAVAQTIRQRLTERIP</sequence>
<reference evidence="2" key="2">
    <citation type="submission" date="2015-01" db="EMBL/GenBank/DDBJ databases">
        <title>Evolutionary Origins and Diversification of the Mycorrhizal Mutualists.</title>
        <authorList>
            <consortium name="DOE Joint Genome Institute"/>
            <consortium name="Mycorrhizal Genomics Consortium"/>
            <person name="Kohler A."/>
            <person name="Kuo A."/>
            <person name="Nagy L.G."/>
            <person name="Floudas D."/>
            <person name="Copeland A."/>
            <person name="Barry K.W."/>
            <person name="Cichocki N."/>
            <person name="Veneault-Fourrey C."/>
            <person name="LaButti K."/>
            <person name="Lindquist E.A."/>
            <person name="Lipzen A."/>
            <person name="Lundell T."/>
            <person name="Morin E."/>
            <person name="Murat C."/>
            <person name="Riley R."/>
            <person name="Ohm R."/>
            <person name="Sun H."/>
            <person name="Tunlid A."/>
            <person name="Henrissat B."/>
            <person name="Grigoriev I.V."/>
            <person name="Hibbett D.S."/>
            <person name="Martin F."/>
        </authorList>
    </citation>
    <scope>NUCLEOTIDE SEQUENCE [LARGE SCALE GENOMIC DNA]</scope>
    <source>
        <strain evidence="2">LaAM-08-1</strain>
    </source>
</reference>
<evidence type="ECO:0000313" key="1">
    <source>
        <dbReference type="EMBL" id="KIK00950.1"/>
    </source>
</evidence>
<accession>A0A0C9WR66</accession>
<keyword evidence="2" id="KW-1185">Reference proteome</keyword>